<dbReference type="RefSeq" id="WP_202954407.1">
    <property type="nucleotide sequence ID" value="NZ_JAPCID010000020.1"/>
</dbReference>
<feature type="coiled-coil region" evidence="6">
    <location>
        <begin position="52"/>
        <end position="86"/>
    </location>
</feature>
<feature type="region of interest" description="Disordered" evidence="7">
    <location>
        <begin position="1"/>
        <end position="48"/>
    </location>
</feature>
<dbReference type="PRINTS" id="PR00773">
    <property type="entry name" value="GRPEPROTEIN"/>
</dbReference>
<dbReference type="PROSITE" id="PS01071">
    <property type="entry name" value="GRPE"/>
    <property type="match status" value="1"/>
</dbReference>
<organism evidence="8 9">
    <name type="scientific">Solirubrobacter deserti</name>
    <dbReference type="NCBI Taxonomy" id="2282478"/>
    <lineage>
        <taxon>Bacteria</taxon>
        <taxon>Bacillati</taxon>
        <taxon>Actinomycetota</taxon>
        <taxon>Thermoleophilia</taxon>
        <taxon>Solirubrobacterales</taxon>
        <taxon>Solirubrobacteraceae</taxon>
        <taxon>Solirubrobacter</taxon>
    </lineage>
</organism>
<reference evidence="8" key="1">
    <citation type="submission" date="2022-10" db="EMBL/GenBank/DDBJ databases">
        <title>The WGS of Solirubrobacter sp. CPCC 204708.</title>
        <authorList>
            <person name="Jiang Z."/>
        </authorList>
    </citation>
    <scope>NUCLEOTIDE SEQUENCE</scope>
    <source>
        <strain evidence="8">CPCC 204708</strain>
    </source>
</reference>
<dbReference type="InterPro" id="IPR000740">
    <property type="entry name" value="GrpE"/>
</dbReference>
<comment type="similarity">
    <text evidence="1 3 5">Belongs to the GrpE family.</text>
</comment>
<dbReference type="PANTHER" id="PTHR21237">
    <property type="entry name" value="GRPE PROTEIN"/>
    <property type="match status" value="1"/>
</dbReference>
<dbReference type="EMBL" id="JAPCID010000020">
    <property type="protein sequence ID" value="MDA0139003.1"/>
    <property type="molecule type" value="Genomic_DNA"/>
</dbReference>
<dbReference type="Proteomes" id="UP001147700">
    <property type="component" value="Unassembled WGS sequence"/>
</dbReference>
<name>A0ABT4RKN1_9ACTN</name>
<evidence type="ECO:0000256" key="4">
    <source>
        <dbReference type="RuleBase" id="RU000639"/>
    </source>
</evidence>
<dbReference type="CDD" id="cd00446">
    <property type="entry name" value="GrpE"/>
    <property type="match status" value="1"/>
</dbReference>
<dbReference type="SUPFAM" id="SSF58014">
    <property type="entry name" value="Coiled-coil domain of nucleotide exchange factor GrpE"/>
    <property type="match status" value="1"/>
</dbReference>
<accession>A0ABT4RKN1</accession>
<dbReference type="SUPFAM" id="SSF51064">
    <property type="entry name" value="Head domain of nucleotide exchange factor GrpE"/>
    <property type="match status" value="1"/>
</dbReference>
<sequence length="194" mass="20311">MTDENVNVEAAEAPEEFSAAAPPDAAASGAGETSFADAEAPPASEAPIAPELDALTAERDKYLGLAQRAQADFDNYRKRMARENAAAADRGMAKLAKELLPALDHLELALKAAEGHEDVVKGFAMVAGELQAALARVGIQAFSPKGEPFDPNEHEAMAQAPIEGVESGTVAEVYQSGYRINGAVLRPARVVVAQ</sequence>
<evidence type="ECO:0000256" key="2">
    <source>
        <dbReference type="ARBA" id="ARBA00023186"/>
    </source>
</evidence>
<dbReference type="PANTHER" id="PTHR21237:SF23">
    <property type="entry name" value="GRPE PROTEIN HOMOLOG, MITOCHONDRIAL"/>
    <property type="match status" value="1"/>
</dbReference>
<comment type="subcellular location">
    <subcellularLocation>
        <location evidence="3">Cytoplasm</location>
    </subcellularLocation>
</comment>
<dbReference type="Gene3D" id="2.30.22.10">
    <property type="entry name" value="Head domain of nucleotide exchange factor GrpE"/>
    <property type="match status" value="1"/>
</dbReference>
<evidence type="ECO:0000256" key="5">
    <source>
        <dbReference type="RuleBase" id="RU004478"/>
    </source>
</evidence>
<keyword evidence="3 4" id="KW-0346">Stress response</keyword>
<comment type="function">
    <text evidence="3 4">Participates actively in the response to hyperosmotic and heat shock by preventing the aggregation of stress-denatured proteins, in association with DnaK and GrpE. It is the nucleotide exchange factor for DnaK and may function as a thermosensor. Unfolded proteins bind initially to DnaJ; upon interaction with the DnaJ-bound protein, DnaK hydrolyzes its bound ATP, resulting in the formation of a stable complex. GrpE releases ADP from DnaK; ATP binding to DnaK triggers the release of the substrate protein, thus completing the reaction cycle. Several rounds of ATP-dependent interactions between DnaJ, DnaK and GrpE are required for fully efficient folding.</text>
</comment>
<protein>
    <recommendedName>
        <fullName evidence="3 4">Protein GrpE</fullName>
    </recommendedName>
    <alternativeName>
        <fullName evidence="3">HSP-70 cofactor</fullName>
    </alternativeName>
</protein>
<dbReference type="InterPro" id="IPR013805">
    <property type="entry name" value="GrpE_CC"/>
</dbReference>
<dbReference type="InterPro" id="IPR009012">
    <property type="entry name" value="GrpE_head"/>
</dbReference>
<keyword evidence="6" id="KW-0175">Coiled coil</keyword>
<dbReference type="HAMAP" id="MF_01151">
    <property type="entry name" value="GrpE"/>
    <property type="match status" value="1"/>
</dbReference>
<proteinExistence type="inferred from homology"/>
<dbReference type="Pfam" id="PF01025">
    <property type="entry name" value="GrpE"/>
    <property type="match status" value="1"/>
</dbReference>
<evidence type="ECO:0000313" key="9">
    <source>
        <dbReference type="Proteomes" id="UP001147700"/>
    </source>
</evidence>
<evidence type="ECO:0000256" key="7">
    <source>
        <dbReference type="SAM" id="MobiDB-lite"/>
    </source>
</evidence>
<dbReference type="Gene3D" id="3.90.20.20">
    <property type="match status" value="1"/>
</dbReference>
<evidence type="ECO:0000256" key="3">
    <source>
        <dbReference type="HAMAP-Rule" id="MF_01151"/>
    </source>
</evidence>
<evidence type="ECO:0000313" key="8">
    <source>
        <dbReference type="EMBL" id="MDA0139003.1"/>
    </source>
</evidence>
<evidence type="ECO:0000256" key="6">
    <source>
        <dbReference type="SAM" id="Coils"/>
    </source>
</evidence>
<keyword evidence="3" id="KW-0963">Cytoplasm</keyword>
<gene>
    <name evidence="3" type="primary">grpE</name>
    <name evidence="8" type="ORF">OJ962_15985</name>
</gene>
<keyword evidence="2 3" id="KW-0143">Chaperone</keyword>
<keyword evidence="9" id="KW-1185">Reference proteome</keyword>
<comment type="subunit">
    <text evidence="3">Homodimer.</text>
</comment>
<comment type="caution">
    <text evidence="8">The sequence shown here is derived from an EMBL/GenBank/DDBJ whole genome shotgun (WGS) entry which is preliminary data.</text>
</comment>
<evidence type="ECO:0000256" key="1">
    <source>
        <dbReference type="ARBA" id="ARBA00009054"/>
    </source>
</evidence>